<dbReference type="AlphaFoldDB" id="A0A0A0BXD2"/>
<dbReference type="Proteomes" id="UP000029839">
    <property type="component" value="Unassembled WGS sequence"/>
</dbReference>
<name>A0A0A0BXD2_9CELL</name>
<dbReference type="InterPro" id="IPR001736">
    <property type="entry name" value="PLipase_D/transphosphatidylase"/>
</dbReference>
<proteinExistence type="predicted"/>
<keyword evidence="4" id="KW-0443">Lipid metabolism</keyword>
<evidence type="ECO:0000256" key="1">
    <source>
        <dbReference type="ARBA" id="ARBA00000798"/>
    </source>
</evidence>
<reference evidence="6 7" key="1">
    <citation type="submission" date="2013-08" db="EMBL/GenBank/DDBJ databases">
        <title>Genome sequencing of Cellulomonas carbonis T26.</title>
        <authorList>
            <person name="Chen F."/>
            <person name="Li Y."/>
            <person name="Wang G."/>
        </authorList>
    </citation>
    <scope>NUCLEOTIDE SEQUENCE [LARGE SCALE GENOMIC DNA]</scope>
    <source>
        <strain evidence="6 7">T26</strain>
    </source>
</reference>
<dbReference type="PROSITE" id="PS50035">
    <property type="entry name" value="PLD"/>
    <property type="match status" value="2"/>
</dbReference>
<dbReference type="PANTHER" id="PTHR18896">
    <property type="entry name" value="PHOSPHOLIPASE D"/>
    <property type="match status" value="1"/>
</dbReference>
<evidence type="ECO:0000313" key="6">
    <source>
        <dbReference type="EMBL" id="KGM11804.1"/>
    </source>
</evidence>
<evidence type="ECO:0000313" key="7">
    <source>
        <dbReference type="Proteomes" id="UP000029839"/>
    </source>
</evidence>
<organism evidence="6 7">
    <name type="scientific">Cellulomonas carbonis T26</name>
    <dbReference type="NCBI Taxonomy" id="947969"/>
    <lineage>
        <taxon>Bacteria</taxon>
        <taxon>Bacillati</taxon>
        <taxon>Actinomycetota</taxon>
        <taxon>Actinomycetes</taxon>
        <taxon>Micrococcales</taxon>
        <taxon>Cellulomonadaceae</taxon>
        <taxon>Cellulomonas</taxon>
    </lineage>
</organism>
<dbReference type="InterPro" id="IPR025202">
    <property type="entry name" value="PLD-like_dom"/>
</dbReference>
<keyword evidence="7" id="KW-1185">Reference proteome</keyword>
<dbReference type="CDD" id="cd09105">
    <property type="entry name" value="PLDc_vPLD1_2_like_2"/>
    <property type="match status" value="1"/>
</dbReference>
<dbReference type="GO" id="GO:0004630">
    <property type="term" value="F:phospholipase D activity"/>
    <property type="evidence" value="ECO:0007669"/>
    <property type="project" value="UniProtKB-EC"/>
</dbReference>
<dbReference type="Gene3D" id="1.10.101.10">
    <property type="entry name" value="PGBD-like superfamily/PGBD"/>
    <property type="match status" value="1"/>
</dbReference>
<dbReference type="SMART" id="SM00155">
    <property type="entry name" value="PLDc"/>
    <property type="match status" value="2"/>
</dbReference>
<dbReference type="RefSeq" id="WP_052425954.1">
    <property type="nucleotide sequence ID" value="NZ_AXCY01000013.1"/>
</dbReference>
<dbReference type="EMBL" id="AXCY01000013">
    <property type="protein sequence ID" value="KGM11804.1"/>
    <property type="molecule type" value="Genomic_DNA"/>
</dbReference>
<feature type="domain" description="PLD phosphodiesterase" evidence="5">
    <location>
        <begin position="477"/>
        <end position="504"/>
    </location>
</feature>
<reference evidence="6 7" key="2">
    <citation type="journal article" date="2015" name="Stand. Genomic Sci.">
        <title>Draft genome sequence of Cellulomonas carbonis T26(T) and comparative analysis of six Cellulomonas genomes.</title>
        <authorList>
            <person name="Zhuang W."/>
            <person name="Zhang S."/>
            <person name="Xia X."/>
            <person name="Wang G."/>
        </authorList>
    </citation>
    <scope>NUCLEOTIDE SEQUENCE [LARGE SCALE GENOMIC DNA]</scope>
    <source>
        <strain evidence="6 7">T26</strain>
    </source>
</reference>
<gene>
    <name evidence="6" type="ORF">N868_06110</name>
</gene>
<evidence type="ECO:0000259" key="5">
    <source>
        <dbReference type="PROSITE" id="PS50035"/>
    </source>
</evidence>
<dbReference type="Pfam" id="PF13091">
    <property type="entry name" value="PLDc_2"/>
    <property type="match status" value="1"/>
</dbReference>
<protein>
    <submittedName>
        <fullName evidence="6">Phospholipase D</fullName>
    </submittedName>
</protein>
<comment type="catalytic activity">
    <reaction evidence="1">
        <text>a 1,2-diacyl-sn-glycero-3-phosphocholine + H2O = a 1,2-diacyl-sn-glycero-3-phosphate + choline + H(+)</text>
        <dbReference type="Rhea" id="RHEA:14445"/>
        <dbReference type="ChEBI" id="CHEBI:15354"/>
        <dbReference type="ChEBI" id="CHEBI:15377"/>
        <dbReference type="ChEBI" id="CHEBI:15378"/>
        <dbReference type="ChEBI" id="CHEBI:57643"/>
        <dbReference type="ChEBI" id="CHEBI:58608"/>
        <dbReference type="EC" id="3.1.4.4"/>
    </reaction>
</comment>
<dbReference type="PANTHER" id="PTHR18896:SF76">
    <property type="entry name" value="PHOSPHOLIPASE"/>
    <property type="match status" value="1"/>
</dbReference>
<evidence type="ECO:0000256" key="4">
    <source>
        <dbReference type="ARBA" id="ARBA00023098"/>
    </source>
</evidence>
<dbReference type="InterPro" id="IPR036366">
    <property type="entry name" value="PGBDSf"/>
</dbReference>
<feature type="domain" description="PLD phosphodiesterase" evidence="5">
    <location>
        <begin position="251"/>
        <end position="282"/>
    </location>
</feature>
<comment type="caution">
    <text evidence="6">The sequence shown here is derived from an EMBL/GenBank/DDBJ whole genome shotgun (WGS) entry which is preliminary data.</text>
</comment>
<dbReference type="OrthoDB" id="8828485at2"/>
<accession>A0A0A0BXD2</accession>
<dbReference type="Gene3D" id="3.30.870.10">
    <property type="entry name" value="Endonuclease Chain A"/>
    <property type="match status" value="2"/>
</dbReference>
<evidence type="ECO:0000256" key="3">
    <source>
        <dbReference type="ARBA" id="ARBA00022801"/>
    </source>
</evidence>
<evidence type="ECO:0000256" key="2">
    <source>
        <dbReference type="ARBA" id="ARBA00022737"/>
    </source>
</evidence>
<keyword evidence="3" id="KW-0378">Hydrolase</keyword>
<keyword evidence="2" id="KW-0677">Repeat</keyword>
<dbReference type="GO" id="GO:0009395">
    <property type="term" value="P:phospholipid catabolic process"/>
    <property type="evidence" value="ECO:0007669"/>
    <property type="project" value="TreeGrafter"/>
</dbReference>
<dbReference type="InterPro" id="IPR015679">
    <property type="entry name" value="PLipase_D_fam"/>
</dbReference>
<sequence length="651" mass="69544">MLVSQLFAGDPVLEAVAADTDRISRTRHRKAPAVGKLQQALLLHDPACLPRFGADGDYGDETAGAVRRFKIDVLGVPEAEVIDDVGPRTVLALDAIQAAAEAPPPPPPPPPPELPRVEDWLLDESVMSPFRSPAFTSDNAVTFEVDGQTYMGILADRLDALTVGDQVLLAGWRFSAEQRLRAEPGPGIAERLAALSARGVVVRVLAYGSAFSTLPFRRPAVPALPSRDNAEFRSAVRTGGGHAVLDGRVPLFGSHHQKAVVVTSAAEGPFAFVGGIDLCLDRMDNAAHVDPPFRQREPEVAGVTITLPGWHDVQSRVQGPAVGQVWHALVQRWNDPTTPSVHDPVPVPVDPSEAPGPPVTGGTAAVQVLRTLACRGIYSFLPGGEHTVLAAYRKAIAAARHVVYVEDQYLWPSEVVDDLRDAAARGVHVVLLTSRDYDIPGLSAVHQHMRAETVRRIASVAPGNVHVFHLERAGTSLQIYVHSKLMVVDDLYAAVGSANLNFRSQTTDSELHLGVFDRELRPGTMAGAPVHVGAGVADLRMQLWGEHLNVDPDSLADPVQALAAFPQAPGERRGHVVRPADPASAPPADFGAALREILRVVGMTEASHVLATALLGPFAPPVLPVDLSSLAALVPDPERLVRDFLNPRTTC</sequence>
<dbReference type="SUPFAM" id="SSF56024">
    <property type="entry name" value="Phospholipase D/nuclease"/>
    <property type="match status" value="2"/>
</dbReference>